<proteinExistence type="predicted"/>
<name>A0A9P7JVC1_9AGAM</name>
<dbReference type="OrthoDB" id="10598625at2759"/>
<accession>A0A9P7JVC1</accession>
<dbReference type="AlphaFoldDB" id="A0A9P7JVC1"/>
<organism evidence="1 2">
    <name type="scientific">Suillus discolor</name>
    <dbReference type="NCBI Taxonomy" id="1912936"/>
    <lineage>
        <taxon>Eukaryota</taxon>
        <taxon>Fungi</taxon>
        <taxon>Dikarya</taxon>
        <taxon>Basidiomycota</taxon>
        <taxon>Agaricomycotina</taxon>
        <taxon>Agaricomycetes</taxon>
        <taxon>Agaricomycetidae</taxon>
        <taxon>Boletales</taxon>
        <taxon>Suillineae</taxon>
        <taxon>Suillaceae</taxon>
        <taxon>Suillus</taxon>
    </lineage>
</organism>
<sequence length="178" mass="19298">MLVVEDNSCCRKQCWWWKRDTASGGQDIAGGRRDCRPKFKQSIAASNTKLLLTSAFEADTLYLGDFASSSTTWLSDYESDGPTYLNTAQTPNSLLHSYPSILSGISNSSVGKFFLQQIINGRAMQKVGPANYTCLGSGEGELNMELVAHYLLITSSSFTPITTLVFASICTSTPGLIA</sequence>
<dbReference type="GeneID" id="64695840"/>
<dbReference type="Proteomes" id="UP000823399">
    <property type="component" value="Unassembled WGS sequence"/>
</dbReference>
<evidence type="ECO:0000313" key="2">
    <source>
        <dbReference type="Proteomes" id="UP000823399"/>
    </source>
</evidence>
<dbReference type="RefSeq" id="XP_041294087.1">
    <property type="nucleotide sequence ID" value="XM_041433581.1"/>
</dbReference>
<keyword evidence="2" id="KW-1185">Reference proteome</keyword>
<protein>
    <submittedName>
        <fullName evidence="1">Uncharacterized protein</fullName>
    </submittedName>
</protein>
<comment type="caution">
    <text evidence="1">The sequence shown here is derived from an EMBL/GenBank/DDBJ whole genome shotgun (WGS) entry which is preliminary data.</text>
</comment>
<dbReference type="EMBL" id="JABBWM010000021">
    <property type="protein sequence ID" value="KAG2110409.1"/>
    <property type="molecule type" value="Genomic_DNA"/>
</dbReference>
<reference evidence="1" key="1">
    <citation type="journal article" date="2020" name="New Phytol.">
        <title>Comparative genomics reveals dynamic genome evolution in host specialist ectomycorrhizal fungi.</title>
        <authorList>
            <person name="Lofgren L.A."/>
            <person name="Nguyen N.H."/>
            <person name="Vilgalys R."/>
            <person name="Ruytinx J."/>
            <person name="Liao H.L."/>
            <person name="Branco S."/>
            <person name="Kuo A."/>
            <person name="LaButti K."/>
            <person name="Lipzen A."/>
            <person name="Andreopoulos W."/>
            <person name="Pangilinan J."/>
            <person name="Riley R."/>
            <person name="Hundley H."/>
            <person name="Na H."/>
            <person name="Barry K."/>
            <person name="Grigoriev I.V."/>
            <person name="Stajich J.E."/>
            <person name="Kennedy P.G."/>
        </authorList>
    </citation>
    <scope>NUCLEOTIDE SEQUENCE</scope>
    <source>
        <strain evidence="1">FC423</strain>
    </source>
</reference>
<gene>
    <name evidence="1" type="ORF">F5147DRAFT_652019</name>
</gene>
<evidence type="ECO:0000313" key="1">
    <source>
        <dbReference type="EMBL" id="KAG2110409.1"/>
    </source>
</evidence>